<dbReference type="SUPFAM" id="SSF52743">
    <property type="entry name" value="Subtilisin-like"/>
    <property type="match status" value="1"/>
</dbReference>
<evidence type="ECO:0000256" key="2">
    <source>
        <dbReference type="ARBA" id="ARBA00022670"/>
    </source>
</evidence>
<evidence type="ECO:0000259" key="6">
    <source>
        <dbReference type="Pfam" id="PF00082"/>
    </source>
</evidence>
<dbReference type="Pfam" id="PF00082">
    <property type="entry name" value="Peptidase_S8"/>
    <property type="match status" value="1"/>
</dbReference>
<dbReference type="Proteomes" id="UP000546257">
    <property type="component" value="Unassembled WGS sequence"/>
</dbReference>
<dbReference type="GO" id="GO:0006508">
    <property type="term" value="P:proteolysis"/>
    <property type="evidence" value="ECO:0007669"/>
    <property type="project" value="UniProtKB-KW"/>
</dbReference>
<dbReference type="InterPro" id="IPR015500">
    <property type="entry name" value="Peptidase_S8_subtilisin-rel"/>
</dbReference>
<keyword evidence="8" id="KW-1185">Reference proteome</keyword>
<evidence type="ECO:0000256" key="5">
    <source>
        <dbReference type="PROSITE-ProRule" id="PRU01240"/>
    </source>
</evidence>
<comment type="similarity">
    <text evidence="1 5">Belongs to the peptidase S8 family.</text>
</comment>
<gene>
    <name evidence="7" type="ORF">H5V44_10595</name>
</gene>
<evidence type="ECO:0000313" key="7">
    <source>
        <dbReference type="EMBL" id="MBB6646727.1"/>
    </source>
</evidence>
<keyword evidence="2" id="KW-0645">Protease</keyword>
<dbReference type="PANTHER" id="PTHR43806:SF11">
    <property type="entry name" value="CEREVISIN-RELATED"/>
    <property type="match status" value="1"/>
</dbReference>
<evidence type="ECO:0000256" key="4">
    <source>
        <dbReference type="ARBA" id="ARBA00022825"/>
    </source>
</evidence>
<dbReference type="PROSITE" id="PS51892">
    <property type="entry name" value="SUBTILASE"/>
    <property type="match status" value="1"/>
</dbReference>
<evidence type="ECO:0000256" key="3">
    <source>
        <dbReference type="ARBA" id="ARBA00022801"/>
    </source>
</evidence>
<dbReference type="PRINTS" id="PR00723">
    <property type="entry name" value="SUBTILISIN"/>
</dbReference>
<dbReference type="InterPro" id="IPR000209">
    <property type="entry name" value="Peptidase_S8/S53_dom"/>
</dbReference>
<dbReference type="Gene3D" id="3.40.50.200">
    <property type="entry name" value="Peptidase S8/S53 domain"/>
    <property type="match status" value="2"/>
</dbReference>
<dbReference type="InterPro" id="IPR050131">
    <property type="entry name" value="Peptidase_S8_subtilisin-like"/>
</dbReference>
<comment type="caution">
    <text evidence="7">The sequence shown here is derived from an EMBL/GenBank/DDBJ whole genome shotgun (WGS) entry which is preliminary data.</text>
</comment>
<dbReference type="RefSeq" id="WP_185193083.1">
    <property type="nucleotide sequence ID" value="NZ_JACKXD010000003.1"/>
</dbReference>
<evidence type="ECO:0000313" key="8">
    <source>
        <dbReference type="Proteomes" id="UP000546257"/>
    </source>
</evidence>
<sequence length="449" mass="45012">MPTDRTEFGVSRRRALAIGGAAAASVLSVRGIPSLGSGGSETGTDPPPVADDSIGRVHDLGVTGRGVHAAVLDPTGFDPTHDAVAGRIADIRQFGAERAVVEGTTHGTAAAAAVSSIAPDVRLSLASFRETGEFRAATGWARDRGADVILAPVAAHGAVTSPRSPVFRAARAAAESGSVVVAPAGNAALGHWQAPFDALADGTAADRRLRIRAMPGGDSVAGRFVAWLVTDPPLGADLTLSLLRAVDGGERWDLIAVSRSVDRRAGRRLTADLTPGDYALAVRVEGSAPADGAPTSRVEVTTPTHAFVSPRPLGSVAVPASVPGVVGVGAVGRRNDLEDVVPNAESGPAAGAVAPYSGRGPTVGGDTGVDVVAPPRPWAAAGAPGTSAAAARTAGAAALVLDARPGLDPEGVTRILRASAGDVGRPGRDLSAGWGRLDAVAAVQRARAR</sequence>
<keyword evidence="4" id="KW-0720">Serine protease</keyword>
<dbReference type="EMBL" id="JACKXD010000003">
    <property type="protein sequence ID" value="MBB6646727.1"/>
    <property type="molecule type" value="Genomic_DNA"/>
</dbReference>
<dbReference type="AlphaFoldDB" id="A0A7J9SL44"/>
<dbReference type="GO" id="GO:0004252">
    <property type="term" value="F:serine-type endopeptidase activity"/>
    <property type="evidence" value="ECO:0007669"/>
    <property type="project" value="InterPro"/>
</dbReference>
<organism evidence="7 8">
    <name type="scientific">Halobellus ruber</name>
    <dbReference type="NCBI Taxonomy" id="2761102"/>
    <lineage>
        <taxon>Archaea</taxon>
        <taxon>Methanobacteriati</taxon>
        <taxon>Methanobacteriota</taxon>
        <taxon>Stenosarchaea group</taxon>
        <taxon>Halobacteria</taxon>
        <taxon>Halobacteriales</taxon>
        <taxon>Haloferacaceae</taxon>
        <taxon>Halobellus</taxon>
    </lineage>
</organism>
<accession>A0A7J9SL44</accession>
<keyword evidence="3" id="KW-0378">Hydrolase</keyword>
<comment type="caution">
    <text evidence="5">Lacks conserved residue(s) required for the propagation of feature annotation.</text>
</comment>
<dbReference type="PANTHER" id="PTHR43806">
    <property type="entry name" value="PEPTIDASE S8"/>
    <property type="match status" value="1"/>
</dbReference>
<reference evidence="7 8" key="1">
    <citation type="submission" date="2020-08" db="EMBL/GenBank/DDBJ databases">
        <authorList>
            <person name="Seo M.-J."/>
        </authorList>
    </citation>
    <scope>NUCLEOTIDE SEQUENCE [LARGE SCALE GENOMIC DNA]</scope>
    <source>
        <strain evidence="7 8">MBLA0160</strain>
    </source>
</reference>
<proteinExistence type="inferred from homology"/>
<name>A0A7J9SL44_9EURY</name>
<dbReference type="InterPro" id="IPR036852">
    <property type="entry name" value="Peptidase_S8/S53_dom_sf"/>
</dbReference>
<evidence type="ECO:0000256" key="1">
    <source>
        <dbReference type="ARBA" id="ARBA00011073"/>
    </source>
</evidence>
<protein>
    <submittedName>
        <fullName evidence="7">S8 family serine peptidase</fullName>
    </submittedName>
</protein>
<feature type="domain" description="Peptidase S8/S53" evidence="6">
    <location>
        <begin position="314"/>
        <end position="435"/>
    </location>
</feature>